<reference evidence="4" key="1">
    <citation type="journal article" date="2020" name="Genome Biol.">
        <title>Gamete binning: chromosome-level and haplotype-resolved genome assembly enabled by high-throughput single-cell sequencing of gamete genomes.</title>
        <authorList>
            <person name="Campoy J.A."/>
            <person name="Sun H."/>
            <person name="Goel M."/>
            <person name="Jiao W.-B."/>
            <person name="Folz-Donahue K."/>
            <person name="Wang N."/>
            <person name="Rubio M."/>
            <person name="Liu C."/>
            <person name="Kukat C."/>
            <person name="Ruiz D."/>
            <person name="Huettel B."/>
            <person name="Schneeberger K."/>
        </authorList>
    </citation>
    <scope>NUCLEOTIDE SEQUENCE [LARGE SCALE GENOMIC DNA]</scope>
    <source>
        <strain evidence="4">cv. Rojo Pasion</strain>
    </source>
</reference>
<sequence length="53" mass="5479">MEGTMQPSLVDQRRLREAVAEIFRHVVEEGAKGWGGARALGLGLGGAARGCGG</sequence>
<evidence type="ECO:0000313" key="4">
    <source>
        <dbReference type="Proteomes" id="UP000507245"/>
    </source>
</evidence>
<reference evidence="1 3" key="2">
    <citation type="submission" date="2020-05" db="EMBL/GenBank/DDBJ databases">
        <authorList>
            <person name="Campoy J."/>
            <person name="Schneeberger K."/>
            <person name="Spophaly S."/>
        </authorList>
    </citation>
    <scope>NUCLEOTIDE SEQUENCE [LARGE SCALE GENOMIC DNA]</scope>
    <source>
        <strain evidence="1">PruArmRojPasFocal</strain>
    </source>
</reference>
<evidence type="ECO:0000313" key="3">
    <source>
        <dbReference type="Proteomes" id="UP000507222"/>
    </source>
</evidence>
<keyword evidence="4" id="KW-1185">Reference proteome</keyword>
<evidence type="ECO:0000313" key="2">
    <source>
        <dbReference type="EMBL" id="CAB4310765.1"/>
    </source>
</evidence>
<organism evidence="1 3">
    <name type="scientific">Prunus armeniaca</name>
    <name type="common">Apricot</name>
    <name type="synonym">Armeniaca vulgaris</name>
    <dbReference type="NCBI Taxonomy" id="36596"/>
    <lineage>
        <taxon>Eukaryota</taxon>
        <taxon>Viridiplantae</taxon>
        <taxon>Streptophyta</taxon>
        <taxon>Embryophyta</taxon>
        <taxon>Tracheophyta</taxon>
        <taxon>Spermatophyta</taxon>
        <taxon>Magnoliopsida</taxon>
        <taxon>eudicotyledons</taxon>
        <taxon>Gunneridae</taxon>
        <taxon>Pentapetalae</taxon>
        <taxon>rosids</taxon>
        <taxon>fabids</taxon>
        <taxon>Rosales</taxon>
        <taxon>Rosaceae</taxon>
        <taxon>Amygdaloideae</taxon>
        <taxon>Amygdaleae</taxon>
        <taxon>Prunus</taxon>
    </lineage>
</organism>
<accession>A0A6J5UWH3</accession>
<gene>
    <name evidence="1" type="ORF">CURHAP_LOCUS33183</name>
    <name evidence="2" type="ORF">ORAREDHAP_LOCUS32752</name>
</gene>
<dbReference type="EMBL" id="CAEKKB010000005">
    <property type="protein sequence ID" value="CAB4310765.1"/>
    <property type="molecule type" value="Genomic_DNA"/>
</dbReference>
<dbReference type="AlphaFoldDB" id="A0A6J5UWH3"/>
<evidence type="ECO:0000313" key="1">
    <source>
        <dbReference type="EMBL" id="CAB4280352.1"/>
    </source>
</evidence>
<protein>
    <submittedName>
        <fullName evidence="1">Uncharacterized protein</fullName>
    </submittedName>
</protein>
<dbReference type="Proteomes" id="UP000507222">
    <property type="component" value="Unassembled WGS sequence"/>
</dbReference>
<proteinExistence type="predicted"/>
<dbReference type="EMBL" id="CAEKDK010000005">
    <property type="protein sequence ID" value="CAB4280352.1"/>
    <property type="molecule type" value="Genomic_DNA"/>
</dbReference>
<dbReference type="Proteomes" id="UP000507245">
    <property type="component" value="Unassembled WGS sequence"/>
</dbReference>
<name>A0A6J5UWH3_PRUAR</name>